<dbReference type="Proteomes" id="UP000002059">
    <property type="component" value="Partially assembled WGS sequence"/>
</dbReference>
<gene>
    <name evidence="2" type="ORF">PAAG_05504</name>
</gene>
<accession>C1H411</accession>
<feature type="compositionally biased region" description="Polar residues" evidence="1">
    <location>
        <begin position="15"/>
        <end position="24"/>
    </location>
</feature>
<dbReference type="AlphaFoldDB" id="C1H411"/>
<dbReference type="GeneID" id="9095844"/>
<sequence>MASNPHDPSADLKNRTQVAPSTSHIDPALSHFTDPFFDPVDYLNNILPPLSISQSQPQSQLRPEVTPVCLAALSTQTQSLVTQLSAQNARLSNTLTQLTDEILRSGGRLAYEVEVLRGEAMGLTEALGEGLVGDIGKFVPEGEMVVASTASATAAGTEEKEEKEDAGEVEDSTRTQQAQHDQAQEKESETQIQTNPLDPICLTQLRTLTHVRARLEQVIHTFNEAMEWPLAPSETSLASSFISVSAPEPVTENQHSREEKGKEVAKKLRAEVVELLNGGEGGRSGGGGVEAAAKKVEALRELAGVWKGTAEEKARMRFVEGLGKLVEERRKAAVAERERERKAAGGVGGMREEGDTRDDSRGSQDSTSTTSTTAGGGGGGGGAAGGLFRNLQRLRDEIYLD</sequence>
<dbReference type="OrthoDB" id="5413829at2759"/>
<dbReference type="Gene3D" id="6.10.250.2790">
    <property type="match status" value="1"/>
</dbReference>
<feature type="compositionally biased region" description="Basic and acidic residues" evidence="1">
    <location>
        <begin position="350"/>
        <end position="362"/>
    </location>
</feature>
<reference evidence="2 3" key="1">
    <citation type="journal article" date="2011" name="PLoS Genet.">
        <title>Comparative genomic analysis of human fungal pathogens causing paracoccidioidomycosis.</title>
        <authorList>
            <person name="Desjardins C.A."/>
            <person name="Champion M.D."/>
            <person name="Holder J.W."/>
            <person name="Muszewska A."/>
            <person name="Goldberg J."/>
            <person name="Bailao A.M."/>
            <person name="Brigido M.M."/>
            <person name="Ferreira M.E."/>
            <person name="Garcia A.M."/>
            <person name="Grynberg M."/>
            <person name="Gujja S."/>
            <person name="Heiman D.I."/>
            <person name="Henn M.R."/>
            <person name="Kodira C.D."/>
            <person name="Leon-Narvaez H."/>
            <person name="Longo L.V."/>
            <person name="Ma L.J."/>
            <person name="Malavazi I."/>
            <person name="Matsuo A.L."/>
            <person name="Morais F.V."/>
            <person name="Pereira M."/>
            <person name="Rodriguez-Brito S."/>
            <person name="Sakthikumar S."/>
            <person name="Salem-Izacc S.M."/>
            <person name="Sykes S.M."/>
            <person name="Teixeira M.M."/>
            <person name="Vallejo M.C."/>
            <person name="Walter M.E."/>
            <person name="Yandava C."/>
            <person name="Young S."/>
            <person name="Zeng Q."/>
            <person name="Zucker J."/>
            <person name="Felipe M.S."/>
            <person name="Goldman G.H."/>
            <person name="Haas B.J."/>
            <person name="McEwen J.G."/>
            <person name="Nino-Vega G."/>
            <person name="Puccia R."/>
            <person name="San-Blas G."/>
            <person name="Soares C.M."/>
            <person name="Birren B.W."/>
            <person name="Cuomo C.A."/>
        </authorList>
    </citation>
    <scope>NUCLEOTIDE SEQUENCE [LARGE SCALE GENOMIC DNA]</scope>
    <source>
        <strain evidence="3">ATCC MYA-826 / Pb01</strain>
    </source>
</reference>
<feature type="compositionally biased region" description="Low complexity" evidence="1">
    <location>
        <begin position="363"/>
        <end position="373"/>
    </location>
</feature>
<feature type="compositionally biased region" description="Basic and acidic residues" evidence="1">
    <location>
        <begin position="334"/>
        <end position="343"/>
    </location>
</feature>
<dbReference type="RefSeq" id="XP_002792775.1">
    <property type="nucleotide sequence ID" value="XM_002792729.2"/>
</dbReference>
<dbReference type="KEGG" id="pbl:PAAG_05504"/>
<dbReference type="OMA" id="FGEAMHW"/>
<dbReference type="HOGENOM" id="CLU_024203_0_0_1"/>
<dbReference type="VEuPathDB" id="FungiDB:PAAG_05504"/>
<organism evidence="2 3">
    <name type="scientific">Paracoccidioides lutzii (strain ATCC MYA-826 / Pb01)</name>
    <name type="common">Paracoccidioides brasiliensis</name>
    <dbReference type="NCBI Taxonomy" id="502779"/>
    <lineage>
        <taxon>Eukaryota</taxon>
        <taxon>Fungi</taxon>
        <taxon>Dikarya</taxon>
        <taxon>Ascomycota</taxon>
        <taxon>Pezizomycotina</taxon>
        <taxon>Eurotiomycetes</taxon>
        <taxon>Eurotiomycetidae</taxon>
        <taxon>Onygenales</taxon>
        <taxon>Ajellomycetaceae</taxon>
        <taxon>Paracoccidioides</taxon>
    </lineage>
</organism>
<evidence type="ECO:0000256" key="1">
    <source>
        <dbReference type="SAM" id="MobiDB-lite"/>
    </source>
</evidence>
<dbReference type="eggNOG" id="ENOG502SKZD">
    <property type="taxonomic scope" value="Eukaryota"/>
</dbReference>
<proteinExistence type="predicted"/>
<feature type="region of interest" description="Disordered" evidence="1">
    <location>
        <begin position="1"/>
        <end position="25"/>
    </location>
</feature>
<dbReference type="STRING" id="502779.C1H411"/>
<evidence type="ECO:0000313" key="2">
    <source>
        <dbReference type="EMBL" id="EEH34455.1"/>
    </source>
</evidence>
<keyword evidence="3" id="KW-1185">Reference proteome</keyword>
<feature type="region of interest" description="Disordered" evidence="1">
    <location>
        <begin position="149"/>
        <end position="194"/>
    </location>
</feature>
<feature type="compositionally biased region" description="Acidic residues" evidence="1">
    <location>
        <begin position="159"/>
        <end position="170"/>
    </location>
</feature>
<dbReference type="EMBL" id="KN294005">
    <property type="protein sequence ID" value="EEH34455.1"/>
    <property type="molecule type" value="Genomic_DNA"/>
</dbReference>
<protein>
    <submittedName>
        <fullName evidence="2">Uncharacterized protein</fullName>
    </submittedName>
</protein>
<feature type="compositionally biased region" description="Gly residues" evidence="1">
    <location>
        <begin position="374"/>
        <end position="385"/>
    </location>
</feature>
<evidence type="ECO:0000313" key="3">
    <source>
        <dbReference type="Proteomes" id="UP000002059"/>
    </source>
</evidence>
<feature type="region of interest" description="Disordered" evidence="1">
    <location>
        <begin position="334"/>
        <end position="387"/>
    </location>
</feature>
<name>C1H411_PARBA</name>